<keyword evidence="5" id="KW-1015">Disulfide bond</keyword>
<reference evidence="7" key="1">
    <citation type="submission" date="2025-08" db="UniProtKB">
        <authorList>
            <consortium name="Ensembl"/>
        </authorList>
    </citation>
    <scope>IDENTIFICATION</scope>
</reference>
<dbReference type="PANTHER" id="PTHR18821">
    <property type="entry name" value="PROKINETICIN"/>
    <property type="match status" value="1"/>
</dbReference>
<dbReference type="GO" id="GO:0001935">
    <property type="term" value="P:endothelial cell proliferation"/>
    <property type="evidence" value="ECO:0007669"/>
    <property type="project" value="TreeGrafter"/>
</dbReference>
<keyword evidence="4" id="KW-0732">Signal</keyword>
<comment type="similarity">
    <text evidence="2">Belongs to the AVIT (prokineticin) family.</text>
</comment>
<evidence type="ECO:0000256" key="1">
    <source>
        <dbReference type="ARBA" id="ARBA00004613"/>
    </source>
</evidence>
<evidence type="ECO:0000256" key="4">
    <source>
        <dbReference type="ARBA" id="ARBA00022729"/>
    </source>
</evidence>
<name>A0A8C9FRQ4_PAVCR</name>
<dbReference type="SUPFAM" id="SSF57190">
    <property type="entry name" value="Colipase-like"/>
    <property type="match status" value="2"/>
</dbReference>
<dbReference type="Gene3D" id="2.10.80.10">
    <property type="entry name" value="Lipase, subunit A"/>
    <property type="match status" value="1"/>
</dbReference>
<feature type="domain" description="Prokineticin" evidence="6">
    <location>
        <begin position="86"/>
        <end position="180"/>
    </location>
</feature>
<dbReference type="Proteomes" id="UP000694428">
    <property type="component" value="Unplaced"/>
</dbReference>
<dbReference type="InterPro" id="IPR009523">
    <property type="entry name" value="Prokineticin"/>
</dbReference>
<protein>
    <submittedName>
        <fullName evidence="7">Prokineticin 1</fullName>
    </submittedName>
</protein>
<dbReference type="PANTHER" id="PTHR18821:SF7">
    <property type="entry name" value="PROKINETICIN-1"/>
    <property type="match status" value="1"/>
</dbReference>
<keyword evidence="8" id="KW-1185">Reference proteome</keyword>
<keyword evidence="3" id="KW-0964">Secreted</keyword>
<evidence type="ECO:0000313" key="8">
    <source>
        <dbReference type="Proteomes" id="UP000694428"/>
    </source>
</evidence>
<dbReference type="Ensembl" id="ENSPSTT00000017964.1">
    <property type="protein sequence ID" value="ENSPSTP00000017139.1"/>
    <property type="gene ID" value="ENSPSTG00000012240.1"/>
</dbReference>
<dbReference type="InterPro" id="IPR023569">
    <property type="entry name" value="Prokineticin_domain"/>
</dbReference>
<dbReference type="Pfam" id="PF06607">
    <property type="entry name" value="Prokineticin"/>
    <property type="match status" value="1"/>
</dbReference>
<evidence type="ECO:0000256" key="2">
    <source>
        <dbReference type="ARBA" id="ARBA00006999"/>
    </source>
</evidence>
<sequence length="188" mass="20726">MSRRGAWSPKGLGAGQGRPSCGVLLVFSTLLGAKRVFGCSGRIGLLLGFELQASPPCIAPLLRACWVFILQTTPNPGCADPIASPQACERDPQCGSGTCCAVSLWLRGLRMCTPLGQEGDECHPFTSMIPFLLFLRREQKRRDQRLISGVPFLGKRQHHTCPCLPNFSCSRFLDGRYRCSLDFKNFDF</sequence>
<organism evidence="7 8">
    <name type="scientific">Pavo cristatus</name>
    <name type="common">Indian peafowl</name>
    <name type="synonym">Blue peafowl</name>
    <dbReference type="NCBI Taxonomy" id="9049"/>
    <lineage>
        <taxon>Eukaryota</taxon>
        <taxon>Metazoa</taxon>
        <taxon>Chordata</taxon>
        <taxon>Craniata</taxon>
        <taxon>Vertebrata</taxon>
        <taxon>Euteleostomi</taxon>
        <taxon>Archelosauria</taxon>
        <taxon>Archosauria</taxon>
        <taxon>Dinosauria</taxon>
        <taxon>Saurischia</taxon>
        <taxon>Theropoda</taxon>
        <taxon>Coelurosauria</taxon>
        <taxon>Aves</taxon>
        <taxon>Neognathae</taxon>
        <taxon>Galloanserae</taxon>
        <taxon>Galliformes</taxon>
        <taxon>Phasianidae</taxon>
        <taxon>Phasianinae</taxon>
        <taxon>Pavo</taxon>
    </lineage>
</organism>
<evidence type="ECO:0000256" key="3">
    <source>
        <dbReference type="ARBA" id="ARBA00022525"/>
    </source>
</evidence>
<evidence type="ECO:0000313" key="7">
    <source>
        <dbReference type="Ensembl" id="ENSPSTP00000017139.1"/>
    </source>
</evidence>
<evidence type="ECO:0000259" key="6">
    <source>
        <dbReference type="Pfam" id="PF06607"/>
    </source>
</evidence>
<reference evidence="7" key="2">
    <citation type="submission" date="2025-09" db="UniProtKB">
        <authorList>
            <consortium name="Ensembl"/>
        </authorList>
    </citation>
    <scope>IDENTIFICATION</scope>
</reference>
<comment type="subcellular location">
    <subcellularLocation>
        <location evidence="1">Secreted</location>
    </subcellularLocation>
</comment>
<dbReference type="GO" id="GO:0005576">
    <property type="term" value="C:extracellular region"/>
    <property type="evidence" value="ECO:0007669"/>
    <property type="project" value="UniProtKB-SubCell"/>
</dbReference>
<accession>A0A8C9FRQ4</accession>
<proteinExistence type="inferred from homology"/>
<dbReference type="AlphaFoldDB" id="A0A8C9FRQ4"/>
<evidence type="ECO:0000256" key="5">
    <source>
        <dbReference type="ARBA" id="ARBA00023157"/>
    </source>
</evidence>